<evidence type="ECO:0000256" key="3">
    <source>
        <dbReference type="ARBA" id="ARBA00022485"/>
    </source>
</evidence>
<keyword evidence="9" id="KW-0963">Cytoplasm</keyword>
<name>A0A7W6DGS4_9HYPH</name>
<keyword evidence="6 9" id="KW-0479">Metal-binding</keyword>
<dbReference type="AlphaFoldDB" id="A0A7W6DGS4"/>
<keyword evidence="7 9" id="KW-0408">Iron</keyword>
<dbReference type="NCBIfam" id="NF006879">
    <property type="entry name" value="PRK09375.1-4"/>
    <property type="match status" value="1"/>
</dbReference>
<evidence type="ECO:0000313" key="11">
    <source>
        <dbReference type="Proteomes" id="UP000574761"/>
    </source>
</evidence>
<evidence type="ECO:0000256" key="4">
    <source>
        <dbReference type="ARBA" id="ARBA00022642"/>
    </source>
</evidence>
<feature type="binding site" evidence="9">
    <location>
        <position position="315"/>
    </location>
    <ligand>
        <name>[4Fe-4S] cluster</name>
        <dbReference type="ChEBI" id="CHEBI:49883"/>
    </ligand>
</feature>
<dbReference type="GO" id="GO:0005829">
    <property type="term" value="C:cytosol"/>
    <property type="evidence" value="ECO:0007669"/>
    <property type="project" value="TreeGrafter"/>
</dbReference>
<dbReference type="InterPro" id="IPR003473">
    <property type="entry name" value="NadA"/>
</dbReference>
<keyword evidence="11" id="KW-1185">Reference proteome</keyword>
<evidence type="ECO:0000256" key="6">
    <source>
        <dbReference type="ARBA" id="ARBA00022723"/>
    </source>
</evidence>
<evidence type="ECO:0000256" key="5">
    <source>
        <dbReference type="ARBA" id="ARBA00022679"/>
    </source>
</evidence>
<feature type="binding site" evidence="9">
    <location>
        <position position="229"/>
    </location>
    <ligand>
        <name>[4Fe-4S] cluster</name>
        <dbReference type="ChEBI" id="CHEBI:49883"/>
    </ligand>
</feature>
<keyword evidence="8 9" id="KW-0411">Iron-sulfur</keyword>
<proteinExistence type="inferred from homology"/>
<dbReference type="InterPro" id="IPR036094">
    <property type="entry name" value="NadA_sf"/>
</dbReference>
<dbReference type="HAMAP" id="MF_00568">
    <property type="entry name" value="NadA_type2"/>
    <property type="match status" value="1"/>
</dbReference>
<dbReference type="GO" id="GO:0051539">
    <property type="term" value="F:4 iron, 4 sulfur cluster binding"/>
    <property type="evidence" value="ECO:0007669"/>
    <property type="project" value="UniProtKB-KW"/>
</dbReference>
<gene>
    <name evidence="9" type="primary">nadA</name>
    <name evidence="10" type="ORF">GGQ64_003954</name>
</gene>
<comment type="subcellular location">
    <subcellularLocation>
        <location evidence="9">Cytoplasm</location>
    </subcellularLocation>
</comment>
<dbReference type="EC" id="2.5.1.72" evidence="2 9"/>
<dbReference type="Proteomes" id="UP000574761">
    <property type="component" value="Unassembled WGS sequence"/>
</dbReference>
<evidence type="ECO:0000256" key="2">
    <source>
        <dbReference type="ARBA" id="ARBA00012669"/>
    </source>
</evidence>
<feature type="binding site" evidence="9">
    <location>
        <position position="81"/>
    </location>
    <ligand>
        <name>iminosuccinate</name>
        <dbReference type="ChEBI" id="CHEBI:77875"/>
    </ligand>
</feature>
<dbReference type="SUPFAM" id="SSF142754">
    <property type="entry name" value="NadA-like"/>
    <property type="match status" value="1"/>
</dbReference>
<evidence type="ECO:0000256" key="8">
    <source>
        <dbReference type="ARBA" id="ARBA00023014"/>
    </source>
</evidence>
<evidence type="ECO:0000256" key="9">
    <source>
        <dbReference type="HAMAP-Rule" id="MF_00568"/>
    </source>
</evidence>
<feature type="binding site" evidence="9">
    <location>
        <begin position="255"/>
        <end position="257"/>
    </location>
    <ligand>
        <name>iminosuccinate</name>
        <dbReference type="ChEBI" id="CHEBI:77875"/>
    </ligand>
</feature>
<protein>
    <recommendedName>
        <fullName evidence="2 9">Quinolinate synthase</fullName>
        <ecNumber evidence="2 9">2.5.1.72</ecNumber>
    </recommendedName>
</protein>
<sequence length="359" mass="39444">MTQLATGSIAAKEAASLSAAERFGVVDMPDLTFTPTVARETEHLYERVKQFIPAIEWPVYAPYVHAINRLKKERGAVILAHNYQTPEIFHCVADIVGDSLQLARDATRVDAEIIVQCGVHFMAETSKLLNPEKTVLIPDAKAGCSLSDSITGADVRLLKQRYPGVPVVTYVNTSADVKAETDICCTSSNVLSVVESLDSDTVLCIPDEYLAMNVARQTKKKILTWKGHCEVHERFTAAELLAYKEADPTIEIIGHPECHPDVIAVCDFSGSTAGMINYVKDNRPPRVLLVTECSMASNIQAEVEGVDFIKPCNLCPHMKRITLPKILDSLVNMTDEVLVDPAIAARARLAVERMVNLKQ</sequence>
<dbReference type="EMBL" id="JACIEE010000008">
    <property type="protein sequence ID" value="MBB3978719.1"/>
    <property type="molecule type" value="Genomic_DNA"/>
</dbReference>
<feature type="binding site" evidence="9">
    <location>
        <position position="187"/>
    </location>
    <ligand>
        <name>iminosuccinate</name>
        <dbReference type="ChEBI" id="CHEBI:77875"/>
    </ligand>
</feature>
<dbReference type="GO" id="GO:0046872">
    <property type="term" value="F:metal ion binding"/>
    <property type="evidence" value="ECO:0007669"/>
    <property type="project" value="UniProtKB-KW"/>
</dbReference>
<keyword evidence="4 9" id="KW-0662">Pyridine nucleotide biosynthesis</keyword>
<dbReference type="UniPathway" id="UPA00253">
    <property type="reaction ID" value="UER00327"/>
</dbReference>
<reference evidence="10 11" key="1">
    <citation type="submission" date="2020-08" db="EMBL/GenBank/DDBJ databases">
        <title>Genomic Encyclopedia of Type Strains, Phase IV (KMG-IV): sequencing the most valuable type-strain genomes for metagenomic binning, comparative biology and taxonomic classification.</title>
        <authorList>
            <person name="Goeker M."/>
        </authorList>
    </citation>
    <scope>NUCLEOTIDE SEQUENCE [LARGE SCALE GENOMIC DNA]</scope>
    <source>
        <strain evidence="10 11">DSM 100211</strain>
    </source>
</reference>
<dbReference type="NCBIfam" id="TIGR00550">
    <property type="entry name" value="nadA"/>
    <property type="match status" value="1"/>
</dbReference>
<evidence type="ECO:0000256" key="1">
    <source>
        <dbReference type="ARBA" id="ARBA00005065"/>
    </source>
</evidence>
<dbReference type="PANTHER" id="PTHR30573">
    <property type="entry name" value="QUINOLINATE SYNTHETASE A"/>
    <property type="match status" value="1"/>
</dbReference>
<comment type="pathway">
    <text evidence="1 9">Cofactor biosynthesis; NAD(+) biosynthesis; quinolinate from iminoaspartate: step 1/1.</text>
</comment>
<comment type="similarity">
    <text evidence="9">Belongs to the quinolinate synthase family. Type 2 subfamily.</text>
</comment>
<dbReference type="PANTHER" id="PTHR30573:SF0">
    <property type="entry name" value="QUINOLINATE SYNTHASE, CHLOROPLASTIC"/>
    <property type="match status" value="1"/>
</dbReference>
<dbReference type="GO" id="GO:0008987">
    <property type="term" value="F:quinolinate synthetase A activity"/>
    <property type="evidence" value="ECO:0007669"/>
    <property type="project" value="UniProtKB-UniRule"/>
</dbReference>
<dbReference type="Gene3D" id="3.40.50.10800">
    <property type="entry name" value="NadA-like"/>
    <property type="match status" value="3"/>
</dbReference>
<dbReference type="Pfam" id="PF02445">
    <property type="entry name" value="NadA"/>
    <property type="match status" value="1"/>
</dbReference>
<keyword evidence="5 9" id="KW-0808">Transferase</keyword>
<keyword evidence="3 9" id="KW-0004">4Fe-4S</keyword>
<accession>A0A7W6DGS4</accession>
<organism evidence="10 11">
    <name type="scientific">Mycoplana azooxidifex</name>
    <dbReference type="NCBI Taxonomy" id="1636188"/>
    <lineage>
        <taxon>Bacteria</taxon>
        <taxon>Pseudomonadati</taxon>
        <taxon>Pseudomonadota</taxon>
        <taxon>Alphaproteobacteria</taxon>
        <taxon>Hyphomicrobiales</taxon>
        <taxon>Rhizobiaceae</taxon>
        <taxon>Mycoplana</taxon>
    </lineage>
</organism>
<dbReference type="NCBIfam" id="NF006878">
    <property type="entry name" value="PRK09375.1-2"/>
    <property type="match status" value="1"/>
</dbReference>
<comment type="caution">
    <text evidence="10">The sequence shown here is derived from an EMBL/GenBank/DDBJ whole genome shotgun (WGS) entry which is preliminary data.</text>
</comment>
<feature type="binding site" evidence="9">
    <location>
        <position position="272"/>
    </location>
    <ligand>
        <name>iminosuccinate</name>
        <dbReference type="ChEBI" id="CHEBI:77875"/>
    </ligand>
</feature>
<feature type="binding site" evidence="9">
    <location>
        <begin position="170"/>
        <end position="172"/>
    </location>
    <ligand>
        <name>iminosuccinate</name>
        <dbReference type="ChEBI" id="CHEBI:77875"/>
    </ligand>
</feature>
<feature type="binding site" evidence="9">
    <location>
        <position position="144"/>
    </location>
    <ligand>
        <name>[4Fe-4S] cluster</name>
        <dbReference type="ChEBI" id="CHEBI:49883"/>
    </ligand>
</feature>
<dbReference type="RefSeq" id="WP_183806973.1">
    <property type="nucleotide sequence ID" value="NZ_JACIEE010000008.1"/>
</dbReference>
<comment type="cofactor">
    <cofactor evidence="9">
        <name>[4Fe-4S] cluster</name>
        <dbReference type="ChEBI" id="CHEBI:49883"/>
    </cofactor>
    <text evidence="9">Binds 1 [4Fe-4S] cluster per subunit.</text>
</comment>
<comment type="catalytic activity">
    <reaction evidence="9">
        <text>iminosuccinate + dihydroxyacetone phosphate = quinolinate + phosphate + 2 H2O + H(+)</text>
        <dbReference type="Rhea" id="RHEA:25888"/>
        <dbReference type="ChEBI" id="CHEBI:15377"/>
        <dbReference type="ChEBI" id="CHEBI:15378"/>
        <dbReference type="ChEBI" id="CHEBI:29959"/>
        <dbReference type="ChEBI" id="CHEBI:43474"/>
        <dbReference type="ChEBI" id="CHEBI:57642"/>
        <dbReference type="ChEBI" id="CHEBI:77875"/>
        <dbReference type="EC" id="2.5.1.72"/>
    </reaction>
</comment>
<evidence type="ECO:0000313" key="10">
    <source>
        <dbReference type="EMBL" id="MBB3978719.1"/>
    </source>
</evidence>
<dbReference type="InterPro" id="IPR023066">
    <property type="entry name" value="Quinolinate_synth_type2"/>
</dbReference>
<evidence type="ECO:0000256" key="7">
    <source>
        <dbReference type="ARBA" id="ARBA00023004"/>
    </source>
</evidence>
<comment type="function">
    <text evidence="9">Catalyzes the condensation of iminoaspartate with dihydroxyacetone phosphate to form quinolinate.</text>
</comment>
<dbReference type="GO" id="GO:0034628">
    <property type="term" value="P:'de novo' NAD+ biosynthetic process from L-aspartate"/>
    <property type="evidence" value="ECO:0007669"/>
    <property type="project" value="TreeGrafter"/>
</dbReference>
<feature type="binding site" evidence="9">
    <location>
        <position position="99"/>
    </location>
    <ligand>
        <name>iminosuccinate</name>
        <dbReference type="ChEBI" id="CHEBI:77875"/>
    </ligand>
</feature>